<feature type="compositionally biased region" description="Polar residues" evidence="1">
    <location>
        <begin position="76"/>
        <end position="89"/>
    </location>
</feature>
<evidence type="ECO:0000313" key="3">
    <source>
        <dbReference type="Proteomes" id="UP001287356"/>
    </source>
</evidence>
<reference evidence="2" key="1">
    <citation type="journal article" date="2023" name="Mol. Phylogenet. Evol.">
        <title>Genome-scale phylogeny and comparative genomics of the fungal order Sordariales.</title>
        <authorList>
            <person name="Hensen N."/>
            <person name="Bonometti L."/>
            <person name="Westerberg I."/>
            <person name="Brannstrom I.O."/>
            <person name="Guillou S."/>
            <person name="Cros-Aarteil S."/>
            <person name="Calhoun S."/>
            <person name="Haridas S."/>
            <person name="Kuo A."/>
            <person name="Mondo S."/>
            <person name="Pangilinan J."/>
            <person name="Riley R."/>
            <person name="LaButti K."/>
            <person name="Andreopoulos B."/>
            <person name="Lipzen A."/>
            <person name="Chen C."/>
            <person name="Yan M."/>
            <person name="Daum C."/>
            <person name="Ng V."/>
            <person name="Clum A."/>
            <person name="Steindorff A."/>
            <person name="Ohm R.A."/>
            <person name="Martin F."/>
            <person name="Silar P."/>
            <person name="Natvig D.O."/>
            <person name="Lalanne C."/>
            <person name="Gautier V."/>
            <person name="Ament-Velasquez S.L."/>
            <person name="Kruys A."/>
            <person name="Hutchinson M.I."/>
            <person name="Powell A.J."/>
            <person name="Barry K."/>
            <person name="Miller A.N."/>
            <person name="Grigoriev I.V."/>
            <person name="Debuchy R."/>
            <person name="Gladieux P."/>
            <person name="Hiltunen Thoren M."/>
            <person name="Johannesson H."/>
        </authorList>
    </citation>
    <scope>NUCLEOTIDE SEQUENCE</scope>
    <source>
        <strain evidence="2">CBS 958.72</strain>
    </source>
</reference>
<comment type="caution">
    <text evidence="2">The sequence shown here is derived from an EMBL/GenBank/DDBJ whole genome shotgun (WGS) entry which is preliminary data.</text>
</comment>
<evidence type="ECO:0000256" key="1">
    <source>
        <dbReference type="SAM" id="MobiDB-lite"/>
    </source>
</evidence>
<proteinExistence type="predicted"/>
<evidence type="ECO:0000313" key="2">
    <source>
        <dbReference type="EMBL" id="KAK3373812.1"/>
    </source>
</evidence>
<accession>A0AAE0N7M9</accession>
<feature type="region of interest" description="Disordered" evidence="1">
    <location>
        <begin position="67"/>
        <end position="89"/>
    </location>
</feature>
<organism evidence="2 3">
    <name type="scientific">Lasiosphaeria ovina</name>
    <dbReference type="NCBI Taxonomy" id="92902"/>
    <lineage>
        <taxon>Eukaryota</taxon>
        <taxon>Fungi</taxon>
        <taxon>Dikarya</taxon>
        <taxon>Ascomycota</taxon>
        <taxon>Pezizomycotina</taxon>
        <taxon>Sordariomycetes</taxon>
        <taxon>Sordariomycetidae</taxon>
        <taxon>Sordariales</taxon>
        <taxon>Lasiosphaeriaceae</taxon>
        <taxon>Lasiosphaeria</taxon>
    </lineage>
</organism>
<dbReference type="AlphaFoldDB" id="A0AAE0N7M9"/>
<name>A0AAE0N7M9_9PEZI</name>
<dbReference type="Proteomes" id="UP001287356">
    <property type="component" value="Unassembled WGS sequence"/>
</dbReference>
<sequence>MPATASLAVCTRCRLVTLGTASNLHPPADNLINRPEWASTCTLPDRRLLQNPLSTARKKIDTQKTTALLSGAPKLEQSSQPLPWSPTAN</sequence>
<keyword evidence="3" id="KW-1185">Reference proteome</keyword>
<reference evidence="2" key="2">
    <citation type="submission" date="2023-06" db="EMBL/GenBank/DDBJ databases">
        <authorList>
            <consortium name="Lawrence Berkeley National Laboratory"/>
            <person name="Haridas S."/>
            <person name="Hensen N."/>
            <person name="Bonometti L."/>
            <person name="Westerberg I."/>
            <person name="Brannstrom I.O."/>
            <person name="Guillou S."/>
            <person name="Cros-Aarteil S."/>
            <person name="Calhoun S."/>
            <person name="Kuo A."/>
            <person name="Mondo S."/>
            <person name="Pangilinan J."/>
            <person name="Riley R."/>
            <person name="Labutti K."/>
            <person name="Andreopoulos B."/>
            <person name="Lipzen A."/>
            <person name="Chen C."/>
            <person name="Yanf M."/>
            <person name="Daum C."/>
            <person name="Ng V."/>
            <person name="Clum A."/>
            <person name="Steindorff A."/>
            <person name="Ohm R."/>
            <person name="Martin F."/>
            <person name="Silar P."/>
            <person name="Natvig D."/>
            <person name="Lalanne C."/>
            <person name="Gautier V."/>
            <person name="Ament-Velasquez S.L."/>
            <person name="Kruys A."/>
            <person name="Hutchinson M.I."/>
            <person name="Powell A.J."/>
            <person name="Barry K."/>
            <person name="Miller A.N."/>
            <person name="Grigoriev I.V."/>
            <person name="Debuchy R."/>
            <person name="Gladieux P."/>
            <person name="Thoren M.H."/>
            <person name="Johannesson H."/>
        </authorList>
    </citation>
    <scope>NUCLEOTIDE SEQUENCE</scope>
    <source>
        <strain evidence="2">CBS 958.72</strain>
    </source>
</reference>
<gene>
    <name evidence="2" type="ORF">B0T24DRAFT_276410</name>
</gene>
<protein>
    <submittedName>
        <fullName evidence="2">Uncharacterized protein</fullName>
    </submittedName>
</protein>
<dbReference type="EMBL" id="JAULSN010000004">
    <property type="protein sequence ID" value="KAK3373812.1"/>
    <property type="molecule type" value="Genomic_DNA"/>
</dbReference>